<dbReference type="AlphaFoldDB" id="Q26828"/>
<evidence type="ECO:0000313" key="1">
    <source>
        <dbReference type="EMBL" id="AAA30293.1"/>
    </source>
</evidence>
<dbReference type="EMBL" id="M21015">
    <property type="protein sequence ID" value="AAA30293.1"/>
    <property type="molecule type" value="Genomic_DNA"/>
</dbReference>
<name>Q26828_9TRYP</name>
<protein>
    <submittedName>
        <fullName evidence="1">Variant surface glycoprotein 1 (1 VSG)</fullName>
    </submittedName>
</protein>
<reference evidence="1" key="1">
    <citation type="journal article" date="1988" name="Mol. Biochem. Parasitol.">
        <title>Variant specific transcripts from the co-transposed segments of variant surface glycoprotein genes in Trypanosoma brucei.</title>
        <authorList>
            <person name="Scholler J.K."/>
            <person name="Aline R.F. Jr"/>
            <person name="Stuart K.D."/>
        </authorList>
    </citation>
    <scope>NUCLEOTIDE SEQUENCE</scope>
</reference>
<accession>Q26828</accession>
<organism evidence="1">
    <name type="scientific">Trypanosoma brucei</name>
    <dbReference type="NCBI Taxonomy" id="5691"/>
    <lineage>
        <taxon>Eukaryota</taxon>
        <taxon>Discoba</taxon>
        <taxon>Euglenozoa</taxon>
        <taxon>Kinetoplastea</taxon>
        <taxon>Metakinetoplastina</taxon>
        <taxon>Trypanosomatida</taxon>
        <taxon>Trypanosomatidae</taxon>
        <taxon>Trypanosoma</taxon>
    </lineage>
</organism>
<proteinExistence type="predicted"/>
<feature type="non-terminal residue" evidence="1">
    <location>
        <position position="32"/>
    </location>
</feature>
<sequence length="32" mass="3368">MLNTKTAIVLLYTAVLTCHHLTAASGPALQKS</sequence>